<feature type="region of interest" description="Disordered" evidence="1">
    <location>
        <begin position="24"/>
        <end position="58"/>
    </location>
</feature>
<sequence length="180" mass="17994">MRKAKWVAAAAGVVLLVAGCGGEGGSGKRGGSSGGSSAGSSSGSTGGGAEAGGSLDADAVTKEITDAATAAGFTQDSSGEDVPAKLKDCMVSWTADAKKAADPKKSYDATVKTLSGGGWKEGQNFEQNGSTIKTLDKENWTLKASNHGATGFAMVMFIASDNSAECAALFKADLEQNKKS</sequence>
<dbReference type="Proteomes" id="UP001603013">
    <property type="component" value="Unassembled WGS sequence"/>
</dbReference>
<gene>
    <name evidence="2" type="ORF">ACF05T_02785</name>
</gene>
<dbReference type="RefSeq" id="WP_391932791.1">
    <property type="nucleotide sequence ID" value="NZ_JBIBSM010000001.1"/>
</dbReference>
<comment type="caution">
    <text evidence="2">The sequence shown here is derived from an EMBL/GenBank/DDBJ whole genome shotgun (WGS) entry which is preliminary data.</text>
</comment>
<proteinExistence type="predicted"/>
<reference evidence="2 3" key="1">
    <citation type="submission" date="2024-10" db="EMBL/GenBank/DDBJ databases">
        <title>The Natural Products Discovery Center: Release of the First 8490 Sequenced Strains for Exploring Actinobacteria Biosynthetic Diversity.</title>
        <authorList>
            <person name="Kalkreuter E."/>
            <person name="Kautsar S.A."/>
            <person name="Yang D."/>
            <person name="Bader C.D."/>
            <person name="Teijaro C.N."/>
            <person name="Fluegel L."/>
            <person name="Davis C.M."/>
            <person name="Simpson J.R."/>
            <person name="Lauterbach L."/>
            <person name="Steele A.D."/>
            <person name="Gui C."/>
            <person name="Meng S."/>
            <person name="Li G."/>
            <person name="Viehrig K."/>
            <person name="Ye F."/>
            <person name="Su P."/>
            <person name="Kiefer A.F."/>
            <person name="Nichols A."/>
            <person name="Cepeda A.J."/>
            <person name="Yan W."/>
            <person name="Fan B."/>
            <person name="Jiang Y."/>
            <person name="Adhikari A."/>
            <person name="Zheng C.-J."/>
            <person name="Schuster L."/>
            <person name="Cowan T.M."/>
            <person name="Smanski M.J."/>
            <person name="Chevrette M.G."/>
            <person name="De Carvalho L.P.S."/>
            <person name="Shen B."/>
        </authorList>
    </citation>
    <scope>NUCLEOTIDE SEQUENCE [LARGE SCALE GENOMIC DNA]</scope>
    <source>
        <strain evidence="2 3">NPDC015755</strain>
    </source>
</reference>
<evidence type="ECO:0008006" key="4">
    <source>
        <dbReference type="Google" id="ProtNLM"/>
    </source>
</evidence>
<accession>A0ABW6Y5E0</accession>
<evidence type="ECO:0000313" key="2">
    <source>
        <dbReference type="EMBL" id="MFF8275033.1"/>
    </source>
</evidence>
<dbReference type="EMBL" id="JBIBSM010000001">
    <property type="protein sequence ID" value="MFF8275033.1"/>
    <property type="molecule type" value="Genomic_DNA"/>
</dbReference>
<evidence type="ECO:0000256" key="1">
    <source>
        <dbReference type="SAM" id="MobiDB-lite"/>
    </source>
</evidence>
<feature type="compositionally biased region" description="Gly residues" evidence="1">
    <location>
        <begin position="24"/>
        <end position="37"/>
    </location>
</feature>
<name>A0ABW6Y5E0_9ACTN</name>
<keyword evidence="3" id="KW-1185">Reference proteome</keyword>
<evidence type="ECO:0000313" key="3">
    <source>
        <dbReference type="Proteomes" id="UP001603013"/>
    </source>
</evidence>
<protein>
    <recommendedName>
        <fullName evidence="4">Lipoprotein</fullName>
    </recommendedName>
</protein>
<organism evidence="2 3">
    <name type="scientific">Streptomyces lateritius</name>
    <dbReference type="NCBI Taxonomy" id="67313"/>
    <lineage>
        <taxon>Bacteria</taxon>
        <taxon>Bacillati</taxon>
        <taxon>Actinomycetota</taxon>
        <taxon>Actinomycetes</taxon>
        <taxon>Kitasatosporales</taxon>
        <taxon>Streptomycetaceae</taxon>
        <taxon>Streptomyces</taxon>
    </lineage>
</organism>
<dbReference type="PROSITE" id="PS51257">
    <property type="entry name" value="PROKAR_LIPOPROTEIN"/>
    <property type="match status" value="1"/>
</dbReference>